<sequence>MTDANVSSATSKRACSVRVPILPVRYAIVPRNSDAPAVRYAEAGFALEQQFPSLKHSAYTLRALRPGYIYVFMTGTEGSKLIVHEYDGEGNYRELRYRGLENYDQRSSYLPGLAMGWVWAETDKDIASEVWIGYSPHLWTNAVTARITTSLTLRKRHLRQLNIAELIDGTPDHSRQPHVLPVSALQRWVEDFKPADQRMPLSWSSHAPADTLHIGNLMGMAKAYPSTRPKVPAVVVLADAEGLAMDLSLSASAFQHQLRDLMPSEQLEHTAPARSAENDQVPMCYRQDVERISQKSQDFHHRNLIALLLNKTLESLYPAESPPPQLAGFRLKPTHDNPMHSLAAARYRALTDEDYSPDGARLGLRIDTAKYLAYLDERDALEAQLAALRTRALEASRDHDLWLATAEPRYIDNPYSLAAALASYDRDNQRSALGLEITLSLMILPMSQPAIGTEEQDSRFKRLEQWLDQHDSPLYTAVAPFNPFKDKADAVGSLLGATDSLLAGLAGRFPAHAGVTDLTAQAVNTVMSKRLKGKTRWDKSQGLKNRVLAAAAEANSEKIMGLLAARYRITDQAIKADAFSQEVEEFLKKGMTEVEELKQVRVTGSREVAVETTTTTRVKPKFIALLTSGAGSALNAGMLWFNLISLNVAYKNLQNDRSLETGTGFAASIFGVIGATAAALVSARAAHKLVALKFRATAPGMAFGNGIVKFLGSNLFARITGYPATAFGLVSDIFKGSRQLDNGDHTAGSYTIAGAFTTAAGSIITLEAALAIAGPTAFIPFAGLAAGALVLVGAAVIIGGMYFHAKASERLHSPLEFWAARSIFGSGQNDGEIRAGIVLDNNQRLPRFLSLQTEVTAWQSETYRPRLITAQEALSLGVSGIDTQWHEDTDWQYRVLEIITTTGTAKSNSKVELAVLLPGFTVGISQWSVIKARAHDRYELDISSVHPKAYSVNAGLILHFESITSNFQHVSLRINYAINEGMIEDIEITTTLRLER</sequence>
<accession>A0A089WVQ5</accession>
<evidence type="ECO:0000256" key="2">
    <source>
        <dbReference type="SAM" id="Phobius"/>
    </source>
</evidence>
<dbReference type="RefSeq" id="WP_038413254.1">
    <property type="nucleotide sequence ID" value="NZ_CP009455.1"/>
</dbReference>
<dbReference type="OrthoDB" id="8664525at2"/>
<dbReference type="CDD" id="cd20706">
    <property type="entry name" value="MIX_II"/>
    <property type="match status" value="1"/>
</dbReference>
<dbReference type="KEGG" id="psw:LK03_15760"/>
<dbReference type="Proteomes" id="UP000029493">
    <property type="component" value="Chromosome"/>
</dbReference>
<keyword evidence="1" id="KW-0175">Coiled coil</keyword>
<keyword evidence="2" id="KW-0472">Membrane</keyword>
<keyword evidence="2" id="KW-0812">Transmembrane</keyword>
<feature type="transmembrane region" description="Helical" evidence="2">
    <location>
        <begin position="622"/>
        <end position="644"/>
    </location>
</feature>
<feature type="domain" description="Toxin VasX N-terminal region" evidence="3">
    <location>
        <begin position="14"/>
        <end position="165"/>
    </location>
</feature>
<name>A0A089WVQ5_9PSED</name>
<keyword evidence="2" id="KW-1133">Transmembrane helix</keyword>
<dbReference type="Pfam" id="PF20249">
    <property type="entry name" value="VasX_N"/>
    <property type="match status" value="1"/>
</dbReference>
<dbReference type="NCBIfam" id="NF041559">
    <property type="entry name" value="BTH_I2691_fam"/>
    <property type="match status" value="1"/>
</dbReference>
<proteinExistence type="predicted"/>
<organism evidence="4 5">
    <name type="scientific">Pseudomonas cremoricolorata</name>
    <dbReference type="NCBI Taxonomy" id="157783"/>
    <lineage>
        <taxon>Bacteria</taxon>
        <taxon>Pseudomonadati</taxon>
        <taxon>Pseudomonadota</taxon>
        <taxon>Gammaproteobacteria</taxon>
        <taxon>Pseudomonadales</taxon>
        <taxon>Pseudomonadaceae</taxon>
        <taxon>Pseudomonas</taxon>
    </lineage>
</organism>
<evidence type="ECO:0000313" key="4">
    <source>
        <dbReference type="EMBL" id="AIR90637.1"/>
    </source>
</evidence>
<evidence type="ECO:0000313" key="5">
    <source>
        <dbReference type="Proteomes" id="UP000029493"/>
    </source>
</evidence>
<evidence type="ECO:0000256" key="1">
    <source>
        <dbReference type="SAM" id="Coils"/>
    </source>
</evidence>
<reference evidence="4 5" key="1">
    <citation type="submission" date="2014-09" db="EMBL/GenBank/DDBJ databases">
        <authorList>
            <person name="Chan K.-G."/>
        </authorList>
    </citation>
    <scope>NUCLEOTIDE SEQUENCE [LARGE SCALE GENOMIC DNA]</scope>
    <source>
        <strain evidence="4 5">ND07</strain>
    </source>
</reference>
<protein>
    <recommendedName>
        <fullName evidence="3">Toxin VasX N-terminal region domain-containing protein</fullName>
    </recommendedName>
</protein>
<gene>
    <name evidence="4" type="ORF">LK03_15760</name>
</gene>
<dbReference type="InterPro" id="IPR046864">
    <property type="entry name" value="VasX_N"/>
</dbReference>
<feature type="transmembrane region" description="Helical" evidence="2">
    <location>
        <begin position="747"/>
        <end position="772"/>
    </location>
</feature>
<dbReference type="AlphaFoldDB" id="A0A089WVQ5"/>
<keyword evidence="5" id="KW-1185">Reference proteome</keyword>
<dbReference type="InterPro" id="IPR048126">
    <property type="entry name" value="Toxin_VasX"/>
</dbReference>
<evidence type="ECO:0000259" key="3">
    <source>
        <dbReference type="Pfam" id="PF20249"/>
    </source>
</evidence>
<feature type="transmembrane region" description="Helical" evidence="2">
    <location>
        <begin position="664"/>
        <end position="686"/>
    </location>
</feature>
<feature type="transmembrane region" description="Helical" evidence="2">
    <location>
        <begin position="778"/>
        <end position="803"/>
    </location>
</feature>
<dbReference type="eggNOG" id="ENOG5033T53">
    <property type="taxonomic scope" value="Bacteria"/>
</dbReference>
<feature type="coiled-coil region" evidence="1">
    <location>
        <begin position="371"/>
        <end position="398"/>
    </location>
</feature>
<dbReference type="EMBL" id="CP009455">
    <property type="protein sequence ID" value="AIR90637.1"/>
    <property type="molecule type" value="Genomic_DNA"/>
</dbReference>